<keyword evidence="3" id="KW-0964">Secreted</keyword>
<dbReference type="Pfam" id="PF00688">
    <property type="entry name" value="TGFb_propeptide"/>
    <property type="match status" value="1"/>
</dbReference>
<comment type="similarity">
    <text evidence="2 8">Belongs to the TGF-beta family.</text>
</comment>
<evidence type="ECO:0000313" key="12">
    <source>
        <dbReference type="Proteomes" id="UP001557470"/>
    </source>
</evidence>
<feature type="domain" description="TGF-beta family profile" evidence="10">
    <location>
        <begin position="353"/>
        <end position="464"/>
    </location>
</feature>
<keyword evidence="6" id="KW-1015">Disulfide bond</keyword>
<evidence type="ECO:0000256" key="2">
    <source>
        <dbReference type="ARBA" id="ARBA00006656"/>
    </source>
</evidence>
<comment type="caution">
    <text evidence="11">The sequence shown here is derived from an EMBL/GenBank/DDBJ whole genome shotgun (WGS) entry which is preliminary data.</text>
</comment>
<dbReference type="SUPFAM" id="SSF57501">
    <property type="entry name" value="Cystine-knot cytokines"/>
    <property type="match status" value="1"/>
</dbReference>
<name>A0ABD0WPS6_UMBPY</name>
<dbReference type="GO" id="GO:0005576">
    <property type="term" value="C:extracellular region"/>
    <property type="evidence" value="ECO:0007669"/>
    <property type="project" value="UniProtKB-SubCell"/>
</dbReference>
<evidence type="ECO:0000259" key="10">
    <source>
        <dbReference type="PROSITE" id="PS51362"/>
    </source>
</evidence>
<dbReference type="InterPro" id="IPR001111">
    <property type="entry name" value="TGF-b_propeptide"/>
</dbReference>
<accession>A0ABD0WPS6</accession>
<comment type="subcellular location">
    <subcellularLocation>
        <location evidence="1">Secreted</location>
    </subcellularLocation>
</comment>
<reference evidence="11 12" key="1">
    <citation type="submission" date="2024-06" db="EMBL/GenBank/DDBJ databases">
        <authorList>
            <person name="Pan Q."/>
            <person name="Wen M."/>
            <person name="Jouanno E."/>
            <person name="Zahm M."/>
            <person name="Klopp C."/>
            <person name="Cabau C."/>
            <person name="Louis A."/>
            <person name="Berthelot C."/>
            <person name="Parey E."/>
            <person name="Roest Crollius H."/>
            <person name="Montfort J."/>
            <person name="Robinson-Rechavi M."/>
            <person name="Bouchez O."/>
            <person name="Lampietro C."/>
            <person name="Lopez Roques C."/>
            <person name="Donnadieu C."/>
            <person name="Postlethwait J."/>
            <person name="Bobe J."/>
            <person name="Verreycken H."/>
            <person name="Guiguen Y."/>
        </authorList>
    </citation>
    <scope>NUCLEOTIDE SEQUENCE [LARGE SCALE GENOMIC DNA]</scope>
    <source>
        <strain evidence="11">Up_M1</strain>
        <tissue evidence="11">Testis</tissue>
    </source>
</reference>
<dbReference type="Proteomes" id="UP001557470">
    <property type="component" value="Unassembled WGS sequence"/>
</dbReference>
<gene>
    <name evidence="11" type="ORF">UPYG_G00284310</name>
</gene>
<dbReference type="Gene3D" id="2.10.90.10">
    <property type="entry name" value="Cystine-knot cytokines"/>
    <property type="match status" value="1"/>
</dbReference>
<evidence type="ECO:0000256" key="5">
    <source>
        <dbReference type="ARBA" id="ARBA00023030"/>
    </source>
</evidence>
<dbReference type="InterPro" id="IPR029034">
    <property type="entry name" value="Cystine-knot_cytokine"/>
</dbReference>
<evidence type="ECO:0000256" key="3">
    <source>
        <dbReference type="ARBA" id="ARBA00022525"/>
    </source>
</evidence>
<dbReference type="PANTHER" id="PTHR11848">
    <property type="entry name" value="TGF-BETA FAMILY"/>
    <property type="match status" value="1"/>
</dbReference>
<dbReference type="AlphaFoldDB" id="A0ABD0WPS6"/>
<keyword evidence="7" id="KW-0325">Glycoprotein</keyword>
<evidence type="ECO:0000256" key="7">
    <source>
        <dbReference type="ARBA" id="ARBA00023180"/>
    </source>
</evidence>
<dbReference type="Pfam" id="PF00019">
    <property type="entry name" value="TGF_beta"/>
    <property type="match status" value="1"/>
</dbReference>
<dbReference type="SMART" id="SM00204">
    <property type="entry name" value="TGFB"/>
    <property type="match status" value="1"/>
</dbReference>
<evidence type="ECO:0000313" key="11">
    <source>
        <dbReference type="EMBL" id="KAL0965677.1"/>
    </source>
</evidence>
<dbReference type="InterPro" id="IPR017948">
    <property type="entry name" value="TGFb_CS"/>
</dbReference>
<dbReference type="Gene3D" id="2.60.120.970">
    <property type="match status" value="1"/>
</dbReference>
<dbReference type="PRINTS" id="PR00669">
    <property type="entry name" value="INHIBINA"/>
</dbReference>
<dbReference type="PROSITE" id="PS00250">
    <property type="entry name" value="TGF_BETA_1"/>
    <property type="match status" value="1"/>
</dbReference>
<protein>
    <recommendedName>
        <fullName evidence="10">TGF-beta family profile domain-containing protein</fullName>
    </recommendedName>
</protein>
<dbReference type="FunFam" id="2.10.90.10:FF:000001">
    <property type="entry name" value="Bone morphogenetic protein 4"/>
    <property type="match status" value="1"/>
</dbReference>
<sequence length="464" mass="52675">MVALVFSLLGYIYVPSVLAILLTGWSKGSPIMSPEEPQWGTTARGLARSSMVEQDEDLDMQNFLGQFLSTLNLTELGTRARPRATREEPPEYMMELYNRFANDRTVMPSANIVRSFKNEESSPYSVKVGGARTHPLLFNISIPHHEHVITAELRLYTLVQRDRRRFPGLDRKVTVYKTHEGGQWWSQAGGHRSRNQQEPADIEEVATRHVYGKDDAWVTFDLTHQINFWRKAESTTHQLEVHIESLGSEVAPQGVTEEDGRNSVDVDVDVGSEGKHTPVLIVFSDDQSRDHREEDQHELNQMMKHNNDLLAGLGRSQGEDQVSSQRGSADREDLNKETLVHLHSNRIYDTPSRIRRNTKVVPCQKTRLYVEFKDIGWDSWVIQPLGYEAYECNGLCSYPMTNEVSPTKHAIVQTQLSSRLPKKVSPACCVPTKLEPIPLLYEDGGVVTYKHKYEGMVVAECGCR</sequence>
<dbReference type="GO" id="GO:0035239">
    <property type="term" value="P:tube morphogenesis"/>
    <property type="evidence" value="ECO:0007669"/>
    <property type="project" value="UniProtKB-ARBA"/>
</dbReference>
<evidence type="ECO:0000256" key="4">
    <source>
        <dbReference type="ARBA" id="ARBA00022729"/>
    </source>
</evidence>
<evidence type="ECO:0000256" key="6">
    <source>
        <dbReference type="ARBA" id="ARBA00023157"/>
    </source>
</evidence>
<dbReference type="PANTHER" id="PTHR11848:SF39">
    <property type="entry name" value="BONE MORPHOGENETIC PROTEIN 10"/>
    <property type="match status" value="1"/>
</dbReference>
<dbReference type="EMBL" id="JAGEUA010000009">
    <property type="protein sequence ID" value="KAL0965677.1"/>
    <property type="molecule type" value="Genomic_DNA"/>
</dbReference>
<evidence type="ECO:0000256" key="9">
    <source>
        <dbReference type="SAM" id="MobiDB-lite"/>
    </source>
</evidence>
<dbReference type="InterPro" id="IPR015615">
    <property type="entry name" value="TGF-beta-rel"/>
</dbReference>
<organism evidence="11 12">
    <name type="scientific">Umbra pygmaea</name>
    <name type="common">Eastern mudminnow</name>
    <dbReference type="NCBI Taxonomy" id="75934"/>
    <lineage>
        <taxon>Eukaryota</taxon>
        <taxon>Metazoa</taxon>
        <taxon>Chordata</taxon>
        <taxon>Craniata</taxon>
        <taxon>Vertebrata</taxon>
        <taxon>Euteleostomi</taxon>
        <taxon>Actinopterygii</taxon>
        <taxon>Neopterygii</taxon>
        <taxon>Teleostei</taxon>
        <taxon>Protacanthopterygii</taxon>
        <taxon>Esociformes</taxon>
        <taxon>Umbridae</taxon>
        <taxon>Umbra</taxon>
    </lineage>
</organism>
<dbReference type="PROSITE" id="PS51362">
    <property type="entry name" value="TGF_BETA_2"/>
    <property type="match status" value="1"/>
</dbReference>
<feature type="region of interest" description="Disordered" evidence="9">
    <location>
        <begin position="311"/>
        <end position="333"/>
    </location>
</feature>
<keyword evidence="5 8" id="KW-0339">Growth factor</keyword>
<keyword evidence="4" id="KW-0732">Signal</keyword>
<dbReference type="InterPro" id="IPR001839">
    <property type="entry name" value="TGF-b_C"/>
</dbReference>
<proteinExistence type="inferred from homology"/>
<evidence type="ECO:0000256" key="1">
    <source>
        <dbReference type="ARBA" id="ARBA00004613"/>
    </source>
</evidence>
<dbReference type="GO" id="GO:0008083">
    <property type="term" value="F:growth factor activity"/>
    <property type="evidence" value="ECO:0007669"/>
    <property type="project" value="UniProtKB-KW"/>
</dbReference>
<keyword evidence="12" id="KW-1185">Reference proteome</keyword>
<evidence type="ECO:0000256" key="8">
    <source>
        <dbReference type="RuleBase" id="RU000354"/>
    </source>
</evidence>